<proteinExistence type="predicted"/>
<sequence length="478" mass="54512">MSTSSIITVFTFLTYFTVCNTDPLLGFTGCNATLQWDMSNISYEQERTDFRIIRIIDNAGDVIATKESDQCMSKNNLSMNCRLSDKNDDLLILLTLINITTNQTGNYTAWFKKDLHFENKTTPLIVIDKPRIMEVRKPVLNHKFTVTCTTSYIADCITYYWKINGSDLQDSINIHASMSNLTYRNVTMMDNFSTLTCRAGIDKCSNRLCNSSEDSDPYTVKPYYGPLYVYLSLNESLVYLEENITFKVKCSASCYPPCTFRWEGYYLNVDNEELVIHNFNKRLSGGYTCTATNRETGVTANSYPLVIHAKGYREVLLWIGPVFFVAAFVIFVTVWRIKASREIGQFHVAEPDNVNTNTQPLISLQRSHDGSKLQEDPYHIIDENVLTVYDYSTYNANEEISQETDRRPELCINYYANSLDTYTVEAANVHASDESYLNPISDLIKTYITIIDDFSHPVEEANVTEADPTYITPITGSQ</sequence>
<dbReference type="PROSITE" id="PS50835">
    <property type="entry name" value="IG_LIKE"/>
    <property type="match status" value="2"/>
</dbReference>
<dbReference type="AlphaFoldDB" id="A0ABD3XL54"/>
<feature type="domain" description="Ig-like" evidence="7">
    <location>
        <begin position="226"/>
        <end position="306"/>
    </location>
</feature>
<dbReference type="PANTHER" id="PTHR44337:SF20">
    <property type="entry name" value="CARCINOEMBRYONIC ANTIGEN-RELATED CELL ADHESION MOLECULE 5-RELATED"/>
    <property type="match status" value="1"/>
</dbReference>
<dbReference type="InterPro" id="IPR007110">
    <property type="entry name" value="Ig-like_dom"/>
</dbReference>
<keyword evidence="5" id="KW-0812">Transmembrane</keyword>
<evidence type="ECO:0000256" key="3">
    <source>
        <dbReference type="ARBA" id="ARBA00023180"/>
    </source>
</evidence>
<feature type="transmembrane region" description="Helical" evidence="5">
    <location>
        <begin position="315"/>
        <end position="335"/>
    </location>
</feature>
<feature type="domain" description="Ig-like" evidence="7">
    <location>
        <begin position="130"/>
        <end position="199"/>
    </location>
</feature>
<evidence type="ECO:0000256" key="5">
    <source>
        <dbReference type="SAM" id="Phobius"/>
    </source>
</evidence>
<dbReference type="Gene3D" id="2.60.40.10">
    <property type="entry name" value="Immunoglobulins"/>
    <property type="match status" value="1"/>
</dbReference>
<dbReference type="InterPro" id="IPR052598">
    <property type="entry name" value="IgSF_CEA-related"/>
</dbReference>
<evidence type="ECO:0000313" key="9">
    <source>
        <dbReference type="Proteomes" id="UP001634394"/>
    </source>
</evidence>
<comment type="caution">
    <text evidence="8">The sequence shown here is derived from an EMBL/GenBank/DDBJ whole genome shotgun (WGS) entry which is preliminary data.</text>
</comment>
<organism evidence="8 9">
    <name type="scientific">Sinanodonta woodiana</name>
    <name type="common">Chinese pond mussel</name>
    <name type="synonym">Anodonta woodiana</name>
    <dbReference type="NCBI Taxonomy" id="1069815"/>
    <lineage>
        <taxon>Eukaryota</taxon>
        <taxon>Metazoa</taxon>
        <taxon>Spiralia</taxon>
        <taxon>Lophotrochozoa</taxon>
        <taxon>Mollusca</taxon>
        <taxon>Bivalvia</taxon>
        <taxon>Autobranchia</taxon>
        <taxon>Heteroconchia</taxon>
        <taxon>Palaeoheterodonta</taxon>
        <taxon>Unionida</taxon>
        <taxon>Unionoidea</taxon>
        <taxon>Unionidae</taxon>
        <taxon>Unioninae</taxon>
        <taxon>Sinanodonta</taxon>
    </lineage>
</organism>
<evidence type="ECO:0000259" key="7">
    <source>
        <dbReference type="PROSITE" id="PS50835"/>
    </source>
</evidence>
<gene>
    <name evidence="8" type="ORF">ACJMK2_026359</name>
</gene>
<evidence type="ECO:0000256" key="2">
    <source>
        <dbReference type="ARBA" id="ARBA00023157"/>
    </source>
</evidence>
<keyword evidence="5" id="KW-0472">Membrane</keyword>
<reference evidence="8 9" key="1">
    <citation type="submission" date="2024-11" db="EMBL/GenBank/DDBJ databases">
        <title>Chromosome-level genome assembly of the freshwater bivalve Anodonta woodiana.</title>
        <authorList>
            <person name="Chen X."/>
        </authorList>
    </citation>
    <scope>NUCLEOTIDE SEQUENCE [LARGE SCALE GENOMIC DNA]</scope>
    <source>
        <strain evidence="8">MN2024</strain>
        <tissue evidence="8">Gills</tissue>
    </source>
</reference>
<keyword evidence="4" id="KW-0393">Immunoglobulin domain</keyword>
<keyword evidence="2" id="KW-1015">Disulfide bond</keyword>
<accession>A0ABD3XL54</accession>
<dbReference type="EMBL" id="JBJQND010000002">
    <property type="protein sequence ID" value="KAL3886361.1"/>
    <property type="molecule type" value="Genomic_DNA"/>
</dbReference>
<evidence type="ECO:0000256" key="1">
    <source>
        <dbReference type="ARBA" id="ARBA00022729"/>
    </source>
</evidence>
<dbReference type="InterPro" id="IPR036179">
    <property type="entry name" value="Ig-like_dom_sf"/>
</dbReference>
<protein>
    <recommendedName>
        <fullName evidence="7">Ig-like domain-containing protein</fullName>
    </recommendedName>
</protein>
<dbReference type="Proteomes" id="UP001634394">
    <property type="component" value="Unassembled WGS sequence"/>
</dbReference>
<dbReference type="InterPro" id="IPR013783">
    <property type="entry name" value="Ig-like_fold"/>
</dbReference>
<name>A0ABD3XL54_SINWO</name>
<keyword evidence="9" id="KW-1185">Reference proteome</keyword>
<feature type="chain" id="PRO_5044773267" description="Ig-like domain-containing protein" evidence="6">
    <location>
        <begin position="22"/>
        <end position="478"/>
    </location>
</feature>
<evidence type="ECO:0000256" key="4">
    <source>
        <dbReference type="ARBA" id="ARBA00023319"/>
    </source>
</evidence>
<feature type="signal peptide" evidence="6">
    <location>
        <begin position="1"/>
        <end position="21"/>
    </location>
</feature>
<keyword evidence="3" id="KW-0325">Glycoprotein</keyword>
<dbReference type="PANTHER" id="PTHR44337">
    <property type="entry name" value="CARCINOEMBRYONIC ANTIGEN-RELATED CELL ADHESION MOLECULE 8"/>
    <property type="match status" value="1"/>
</dbReference>
<keyword evidence="1 6" id="KW-0732">Signal</keyword>
<evidence type="ECO:0000256" key="6">
    <source>
        <dbReference type="SAM" id="SignalP"/>
    </source>
</evidence>
<dbReference type="SUPFAM" id="SSF48726">
    <property type="entry name" value="Immunoglobulin"/>
    <property type="match status" value="1"/>
</dbReference>
<evidence type="ECO:0000313" key="8">
    <source>
        <dbReference type="EMBL" id="KAL3886361.1"/>
    </source>
</evidence>
<keyword evidence="5" id="KW-1133">Transmembrane helix</keyword>